<dbReference type="Proteomes" id="UP000187203">
    <property type="component" value="Unassembled WGS sequence"/>
</dbReference>
<comment type="caution">
    <text evidence="2">The sequence shown here is derived from an EMBL/GenBank/DDBJ whole genome shotgun (WGS) entry which is preliminary data.</text>
</comment>
<dbReference type="AlphaFoldDB" id="A0A1R3H5Q1"/>
<evidence type="ECO:0000313" key="2">
    <source>
        <dbReference type="EMBL" id="OMO65590.1"/>
    </source>
</evidence>
<dbReference type="EMBL" id="AWUE01020823">
    <property type="protein sequence ID" value="OMO65590.1"/>
    <property type="molecule type" value="Genomic_DNA"/>
</dbReference>
<sequence length="241" mass="24981">MGGGAAGHDGGGGVDSDQMQIVGAENVETGSQLRDSGKLPITSPKLKEKGYEDSVLIAKNCGILLGKQVAGCLAERIGESNSVMGCSNNLGQQQALSQAQGAFIQNSGVGLFSPTTTSLPAKLQQKDGSSLVNENLQPAWDSAKDKLPTTVLEPREGKFSFVFGAGTSGGKKGTRRWKKAARVASTNPLTASEAVVQPHVGKNRCLEPQDEELNDGTEPVAAKKSKKQGEESVASGEASIT</sequence>
<organism evidence="2 3">
    <name type="scientific">Corchorus olitorius</name>
    <dbReference type="NCBI Taxonomy" id="93759"/>
    <lineage>
        <taxon>Eukaryota</taxon>
        <taxon>Viridiplantae</taxon>
        <taxon>Streptophyta</taxon>
        <taxon>Embryophyta</taxon>
        <taxon>Tracheophyta</taxon>
        <taxon>Spermatophyta</taxon>
        <taxon>Magnoliopsida</taxon>
        <taxon>eudicotyledons</taxon>
        <taxon>Gunneridae</taxon>
        <taxon>Pentapetalae</taxon>
        <taxon>rosids</taxon>
        <taxon>malvids</taxon>
        <taxon>Malvales</taxon>
        <taxon>Malvaceae</taxon>
        <taxon>Grewioideae</taxon>
        <taxon>Apeibeae</taxon>
        <taxon>Corchorus</taxon>
    </lineage>
</organism>
<feature type="region of interest" description="Disordered" evidence="1">
    <location>
        <begin position="199"/>
        <end position="241"/>
    </location>
</feature>
<keyword evidence="3" id="KW-1185">Reference proteome</keyword>
<accession>A0A1R3H5Q1</accession>
<evidence type="ECO:0000313" key="3">
    <source>
        <dbReference type="Proteomes" id="UP000187203"/>
    </source>
</evidence>
<reference evidence="3" key="1">
    <citation type="submission" date="2013-09" db="EMBL/GenBank/DDBJ databases">
        <title>Corchorus olitorius genome sequencing.</title>
        <authorList>
            <person name="Alam M."/>
            <person name="Haque M.S."/>
            <person name="Islam M.S."/>
            <person name="Emdad E.M."/>
            <person name="Islam M.M."/>
            <person name="Ahmed B."/>
            <person name="Halim A."/>
            <person name="Hossen Q.M.M."/>
            <person name="Hossain M.Z."/>
            <person name="Ahmed R."/>
            <person name="Khan M.M."/>
            <person name="Islam R."/>
            <person name="Rashid M.M."/>
            <person name="Khan S.A."/>
            <person name="Rahman M.S."/>
            <person name="Alam M."/>
            <person name="Yahiya A.S."/>
            <person name="Khan M.S."/>
            <person name="Azam M.S."/>
            <person name="Haque T."/>
            <person name="Lashkar M.Z.H."/>
            <person name="Akhand A.I."/>
            <person name="Morshed G."/>
            <person name="Roy S."/>
            <person name="Uddin K.S."/>
            <person name="Rabeya T."/>
            <person name="Hossain A.S."/>
            <person name="Chowdhury A."/>
            <person name="Snigdha A.R."/>
            <person name="Mortoza M.S."/>
            <person name="Matin S.A."/>
            <person name="Hoque S.M.E."/>
            <person name="Islam M.K."/>
            <person name="Roy D.K."/>
            <person name="Haider R."/>
            <person name="Moosa M.M."/>
            <person name="Elias S.M."/>
            <person name="Hasan A.M."/>
            <person name="Jahan S."/>
            <person name="Shafiuddin M."/>
            <person name="Mahmood N."/>
            <person name="Shommy N.S."/>
        </authorList>
    </citation>
    <scope>NUCLEOTIDE SEQUENCE [LARGE SCALE GENOMIC DNA]</scope>
    <source>
        <strain evidence="3">cv. O-4</strain>
    </source>
</reference>
<gene>
    <name evidence="2" type="ORF">COLO4_31126</name>
</gene>
<name>A0A1R3H5Q1_9ROSI</name>
<evidence type="ECO:0000256" key="1">
    <source>
        <dbReference type="SAM" id="MobiDB-lite"/>
    </source>
</evidence>
<protein>
    <submittedName>
        <fullName evidence="2">Type II secretion system protein E</fullName>
    </submittedName>
</protein>
<proteinExistence type="predicted"/>